<dbReference type="PANTHER" id="PTHR30093:SF2">
    <property type="entry name" value="TYPE II SECRETION SYSTEM PROTEIN H"/>
    <property type="match status" value="1"/>
</dbReference>
<reference evidence="4 5" key="1">
    <citation type="journal article" date="2016" name="Front. Microbiol.">
        <title>Fuerstia marisgermanicae gen. nov., sp. nov., an Unusual Member of the Phylum Planctomycetes from the German Wadden Sea.</title>
        <authorList>
            <person name="Kohn T."/>
            <person name="Heuer A."/>
            <person name="Jogler M."/>
            <person name="Vollmers J."/>
            <person name="Boedeker C."/>
            <person name="Bunk B."/>
            <person name="Rast P."/>
            <person name="Borchert D."/>
            <person name="Glockner I."/>
            <person name="Freese H.M."/>
            <person name="Klenk H.P."/>
            <person name="Overmann J."/>
            <person name="Kaster A.K."/>
            <person name="Rohde M."/>
            <person name="Wiegand S."/>
            <person name="Jogler C."/>
        </authorList>
    </citation>
    <scope>NUCLEOTIDE SEQUENCE [LARGE SCALE GENOMIC DNA]</scope>
    <source>
        <strain evidence="4 5">NH11</strain>
    </source>
</reference>
<feature type="domain" description="DUF1559" evidence="3">
    <location>
        <begin position="35"/>
        <end position="328"/>
    </location>
</feature>
<name>A0A1P8WHI4_9PLAN</name>
<gene>
    <name evidence="4" type="primary">xcpT_16</name>
    <name evidence="4" type="ORF">Fuma_03138</name>
</gene>
<dbReference type="RefSeq" id="WP_077024973.1">
    <property type="nucleotide sequence ID" value="NZ_CP017641.1"/>
</dbReference>
<feature type="region of interest" description="Disordered" evidence="1">
    <location>
        <begin position="252"/>
        <end position="281"/>
    </location>
</feature>
<sequence>MKLSLRIRRGFTLIELLVVIAIIAILIALLLPAVQQAREAARRTQCKNNLKQLGVALHNYHDVYSMFPQGKVVDRNIRYPGCPGWINGSGFSWRVAILPMIEQAPLYQANATDDTSITTCGSFGNQPARDRRLMLLRTAIAAYLCPSDATLFVGAEKPTNYPGISGGGDNAANSHGDRDPQDRQGMLTFRGARIRDVVDGTSNTAMVGEVHRGVLFNRYSGGPSNITGQRCKWWAAESGFCHADTYWPPNAAAPRKGNNIGQTAPQNGAANDTGCQSGQGPCADQVSWVDDLAPNEPGARGVSSAHTGGAQVLFGDGAVHFVNENIDTGVWRGAGTMSGGEVENMQF</sequence>
<accession>A0A1P8WHI4</accession>
<dbReference type="InterPro" id="IPR045584">
    <property type="entry name" value="Pilin-like"/>
</dbReference>
<keyword evidence="5" id="KW-1185">Reference proteome</keyword>
<proteinExistence type="predicted"/>
<dbReference type="Pfam" id="PF07596">
    <property type="entry name" value="SBP_bac_10"/>
    <property type="match status" value="1"/>
</dbReference>
<dbReference type="EMBL" id="CP017641">
    <property type="protein sequence ID" value="APZ93520.1"/>
    <property type="molecule type" value="Genomic_DNA"/>
</dbReference>
<dbReference type="NCBIfam" id="TIGR04294">
    <property type="entry name" value="pre_pil_HX9DG"/>
    <property type="match status" value="1"/>
</dbReference>
<dbReference type="InterPro" id="IPR027558">
    <property type="entry name" value="Pre_pil_HX9DG_C"/>
</dbReference>
<dbReference type="AlphaFoldDB" id="A0A1P8WHI4"/>
<dbReference type="Pfam" id="PF07963">
    <property type="entry name" value="N_methyl"/>
    <property type="match status" value="1"/>
</dbReference>
<dbReference type="STRING" id="1891926.Fuma_03138"/>
<keyword evidence="2" id="KW-0472">Membrane</keyword>
<evidence type="ECO:0000256" key="1">
    <source>
        <dbReference type="SAM" id="MobiDB-lite"/>
    </source>
</evidence>
<feature type="compositionally biased region" description="Polar residues" evidence="1">
    <location>
        <begin position="259"/>
        <end position="279"/>
    </location>
</feature>
<dbReference type="PANTHER" id="PTHR30093">
    <property type="entry name" value="GENERAL SECRETION PATHWAY PROTEIN G"/>
    <property type="match status" value="1"/>
</dbReference>
<keyword evidence="2" id="KW-0812">Transmembrane</keyword>
<dbReference type="OrthoDB" id="214705at2"/>
<dbReference type="KEGG" id="fmr:Fuma_03138"/>
<evidence type="ECO:0000313" key="5">
    <source>
        <dbReference type="Proteomes" id="UP000187735"/>
    </source>
</evidence>
<keyword evidence="2" id="KW-1133">Transmembrane helix</keyword>
<evidence type="ECO:0000313" key="4">
    <source>
        <dbReference type="EMBL" id="APZ93520.1"/>
    </source>
</evidence>
<evidence type="ECO:0000256" key="2">
    <source>
        <dbReference type="SAM" id="Phobius"/>
    </source>
</evidence>
<dbReference type="Proteomes" id="UP000187735">
    <property type="component" value="Chromosome"/>
</dbReference>
<evidence type="ECO:0000259" key="3">
    <source>
        <dbReference type="Pfam" id="PF07596"/>
    </source>
</evidence>
<feature type="region of interest" description="Disordered" evidence="1">
    <location>
        <begin position="163"/>
        <end position="184"/>
    </location>
</feature>
<dbReference type="SUPFAM" id="SSF54523">
    <property type="entry name" value="Pili subunits"/>
    <property type="match status" value="1"/>
</dbReference>
<dbReference type="NCBIfam" id="TIGR02532">
    <property type="entry name" value="IV_pilin_GFxxxE"/>
    <property type="match status" value="1"/>
</dbReference>
<dbReference type="Gene3D" id="3.30.700.10">
    <property type="entry name" value="Glycoprotein, Type 4 Pilin"/>
    <property type="match status" value="1"/>
</dbReference>
<dbReference type="InterPro" id="IPR012902">
    <property type="entry name" value="N_methyl_site"/>
</dbReference>
<protein>
    <submittedName>
        <fullName evidence="4">PilD-dependent protein PddA</fullName>
    </submittedName>
</protein>
<organism evidence="4 5">
    <name type="scientific">Fuerstiella marisgermanici</name>
    <dbReference type="NCBI Taxonomy" id="1891926"/>
    <lineage>
        <taxon>Bacteria</taxon>
        <taxon>Pseudomonadati</taxon>
        <taxon>Planctomycetota</taxon>
        <taxon>Planctomycetia</taxon>
        <taxon>Planctomycetales</taxon>
        <taxon>Planctomycetaceae</taxon>
        <taxon>Fuerstiella</taxon>
    </lineage>
</organism>
<dbReference type="PROSITE" id="PS00409">
    <property type="entry name" value="PROKAR_NTER_METHYL"/>
    <property type="match status" value="1"/>
</dbReference>
<feature type="transmembrane region" description="Helical" evidence="2">
    <location>
        <begin position="12"/>
        <end position="34"/>
    </location>
</feature>
<dbReference type="InterPro" id="IPR011453">
    <property type="entry name" value="DUF1559"/>
</dbReference>